<keyword evidence="2" id="KW-1185">Reference proteome</keyword>
<dbReference type="EMBL" id="HG994590">
    <property type="protein sequence ID" value="CAF2805245.1"/>
    <property type="molecule type" value="Genomic_DNA"/>
</dbReference>
<dbReference type="GO" id="GO:0003678">
    <property type="term" value="F:DNA helicase activity"/>
    <property type="evidence" value="ECO:0007669"/>
    <property type="project" value="UniProtKB-EC"/>
</dbReference>
<proteinExistence type="predicted"/>
<gene>
    <name evidence="1" type="ORF">LSAA_3060</name>
</gene>
<protein>
    <submittedName>
        <fullName evidence="1">MCM3</fullName>
        <ecNumber evidence="1">3.6.4.12</ecNumber>
    </submittedName>
</protein>
<organism evidence="1 2">
    <name type="scientific">Lepeophtheirus salmonis</name>
    <name type="common">Salmon louse</name>
    <name type="synonym">Caligus salmonis</name>
    <dbReference type="NCBI Taxonomy" id="72036"/>
    <lineage>
        <taxon>Eukaryota</taxon>
        <taxon>Metazoa</taxon>
        <taxon>Ecdysozoa</taxon>
        <taxon>Arthropoda</taxon>
        <taxon>Crustacea</taxon>
        <taxon>Multicrustacea</taxon>
        <taxon>Hexanauplia</taxon>
        <taxon>Copepoda</taxon>
        <taxon>Siphonostomatoida</taxon>
        <taxon>Caligidae</taxon>
        <taxon>Lepeophtheirus</taxon>
    </lineage>
</organism>
<accession>A0A7R8H211</accession>
<evidence type="ECO:0000313" key="1">
    <source>
        <dbReference type="EMBL" id="CAF2805245.1"/>
    </source>
</evidence>
<dbReference type="EC" id="3.6.4.12" evidence="1"/>
<reference evidence="1" key="1">
    <citation type="submission" date="2021-02" db="EMBL/GenBank/DDBJ databases">
        <authorList>
            <person name="Bekaert M."/>
        </authorList>
    </citation>
    <scope>NUCLEOTIDE SEQUENCE</scope>
    <source>
        <strain evidence="1">IoA-00</strain>
    </source>
</reference>
<evidence type="ECO:0000313" key="2">
    <source>
        <dbReference type="Proteomes" id="UP000675881"/>
    </source>
</evidence>
<dbReference type="Proteomes" id="UP000675881">
    <property type="component" value="Chromosome 11"/>
</dbReference>
<dbReference type="SUPFAM" id="SSF50249">
    <property type="entry name" value="Nucleic acid-binding proteins"/>
    <property type="match status" value="1"/>
</dbReference>
<keyword evidence="1" id="KW-0378">Hydrolase</keyword>
<dbReference type="GO" id="GO:0016787">
    <property type="term" value="F:hydrolase activity"/>
    <property type="evidence" value="ECO:0007669"/>
    <property type="project" value="UniProtKB-KW"/>
</dbReference>
<dbReference type="OrthoDB" id="1882346at2759"/>
<name>A0A7R8H211_LEPSM</name>
<sequence>MVPLELYILLITPSHFGGLLYVEGSVTRISLVLPKEGKSVHYFPSTAKIPERTYTDSTDILSSTIAVSSGAYPKPDENDSALQTEFGLCSYKNHQTFCLQ</sequence>
<dbReference type="AlphaFoldDB" id="A0A7R8H211"/>
<dbReference type="InterPro" id="IPR012340">
    <property type="entry name" value="NA-bd_OB-fold"/>
</dbReference>